<dbReference type="RefSeq" id="XP_070319587.1">
    <property type="nucleotide sequence ID" value="XM_070463486.1"/>
</dbReference>
<reference evidence="3" key="1">
    <citation type="submission" date="2025-08" db="UniProtKB">
        <authorList>
            <consortium name="RefSeq"/>
        </authorList>
    </citation>
    <scope>IDENTIFICATION</scope>
    <source>
        <tissue evidence="3">Tongue muscle</tissue>
    </source>
</reference>
<feature type="region of interest" description="Disordered" evidence="1">
    <location>
        <begin position="48"/>
        <end position="141"/>
    </location>
</feature>
<accession>A0ABM4HVI7</accession>
<dbReference type="GeneID" id="139033805"/>
<feature type="region of interest" description="Disordered" evidence="1">
    <location>
        <begin position="744"/>
        <end position="763"/>
    </location>
</feature>
<feature type="region of interest" description="Disordered" evidence="1">
    <location>
        <begin position="643"/>
        <end position="666"/>
    </location>
</feature>
<feature type="compositionally biased region" description="Basic residues" evidence="1">
    <location>
        <begin position="267"/>
        <end position="277"/>
    </location>
</feature>
<evidence type="ECO:0000313" key="2">
    <source>
        <dbReference type="Proteomes" id="UP001652640"/>
    </source>
</evidence>
<sequence length="848" mass="87552">MAGRAQLWRLAVTPTGPQLTRLPRGPGALLSALDLRPTALVVCEDLANVPSSSPSEPNRSAPRPPPAWLSAWSPGEGARQPSGGRTHSAACSAAKGTTAHATDGAWARRRRHGHRHGTPETTHDPLGAESHRGLAQQAAGARVRSRTSFWVSPSLPPIAKAPRAFCPAAPRGSLTHEPSQPSGQVPRPLATTGRPPVVAREHVVGTPPSSPLPSKRGQAIPRGPEAPGSTQETSVLLLVKGINEAKGLRQWPMAAGASQGDEGTRAARQRRVGRERRRVQQDSGLHLAESLRSDSRCPQGYCPGDRRDADETASPWPVLGPLTGALGSCGPAVVEGAELEAMGPSVSLRGTRSGSWPGPGWCAWRGWWRPGAPRGPLSCRLKGGPGSRLSPAPRVASGAANVHTRACGRLRLAAPVQAWPLALLQVLPAQAWTGPWAEAGVGVLGGRLEASGKLGPQGLPGAPGKPGSCVWLVQPHLPRPLEAAPRGLRGCGRGWGAGALLGGGCGKLGAGLSLWVPPGDQVGDLVITERGDSVEQHPVGARPLTCRPWGLGAQGRPARRVRHTAGPGDKLAWKRAVALCVPDLTSASSPHSHDLTGRAPGRGTPRHGPLGTRQPAGAGHPAGGGGCRCHWLPQGPLFLRRRRSEGAQSHGRRALPARAHTGCPPPGARPSAVLPFRRLCPADAAGALRFRLMPGLIASPPGPRATRAGTLLRSCTPWPGAPAPCLSIPARVHLPPGAAAPLESTRLGATGPLPEVTPGDPVLGRRVQASVGAEWEQGLESGRSGGVGGGPQGLLNWDVGAGSGLSLPARPSATILDADLLLARPRAWVRQAHGTLSSQGPGSGLTRP</sequence>
<feature type="region of interest" description="Disordered" evidence="1">
    <location>
        <begin position="586"/>
        <end position="624"/>
    </location>
</feature>
<evidence type="ECO:0000256" key="1">
    <source>
        <dbReference type="SAM" id="MobiDB-lite"/>
    </source>
</evidence>
<proteinExistence type="predicted"/>
<organism evidence="2 3">
    <name type="scientific">Odocoileus virginianus</name>
    <name type="common">White-tailed deer</name>
    <dbReference type="NCBI Taxonomy" id="9874"/>
    <lineage>
        <taxon>Eukaryota</taxon>
        <taxon>Metazoa</taxon>
        <taxon>Chordata</taxon>
        <taxon>Craniata</taxon>
        <taxon>Vertebrata</taxon>
        <taxon>Euteleostomi</taxon>
        <taxon>Mammalia</taxon>
        <taxon>Eutheria</taxon>
        <taxon>Laurasiatheria</taxon>
        <taxon>Artiodactyla</taxon>
        <taxon>Ruminantia</taxon>
        <taxon>Pecora</taxon>
        <taxon>Cervidae</taxon>
        <taxon>Odocoileinae</taxon>
        <taxon>Odocoileus</taxon>
    </lineage>
</organism>
<feature type="region of interest" description="Disordered" evidence="1">
    <location>
        <begin position="162"/>
        <end position="231"/>
    </location>
</feature>
<name>A0ABM4HVI7_ODOVR</name>
<dbReference type="Proteomes" id="UP001652640">
    <property type="component" value="Unplaced"/>
</dbReference>
<protein>
    <submittedName>
        <fullName evidence="3">Collagen, type I, alpha 1b-like</fullName>
    </submittedName>
</protein>
<feature type="region of interest" description="Disordered" evidence="1">
    <location>
        <begin position="254"/>
        <end position="313"/>
    </location>
</feature>
<gene>
    <name evidence="3" type="primary">LOC139033805</name>
</gene>
<evidence type="ECO:0000313" key="3">
    <source>
        <dbReference type="RefSeq" id="XP_070319587.1"/>
    </source>
</evidence>
<feature type="compositionally biased region" description="Basic residues" evidence="1">
    <location>
        <begin position="107"/>
        <end position="116"/>
    </location>
</feature>
<keyword evidence="2" id="KW-1185">Reference proteome</keyword>
<feature type="compositionally biased region" description="Polar residues" evidence="1">
    <location>
        <begin position="49"/>
        <end position="58"/>
    </location>
</feature>